<dbReference type="RefSeq" id="WP_126352131.1">
    <property type="nucleotide sequence ID" value="NZ_CP086382.1"/>
</dbReference>
<dbReference type="InterPro" id="IPR052537">
    <property type="entry name" value="Extradiol_RC_dioxygenase"/>
</dbReference>
<keyword evidence="3" id="KW-1185">Reference proteome</keyword>
<dbReference type="InterPro" id="IPR004360">
    <property type="entry name" value="Glyas_Fos-R_dOase_dom"/>
</dbReference>
<gene>
    <name evidence="2" type="ORF">EJ104_07480</name>
</gene>
<evidence type="ECO:0000313" key="3">
    <source>
        <dbReference type="Proteomes" id="UP000277766"/>
    </source>
</evidence>
<protein>
    <recommendedName>
        <fullName evidence="1">Glyoxalase/fosfomycin resistance/dioxygenase domain-containing protein</fullName>
    </recommendedName>
</protein>
<dbReference type="SUPFAM" id="SSF54593">
    <property type="entry name" value="Glyoxalase/Bleomycin resistance protein/Dihydroxybiphenyl dioxygenase"/>
    <property type="match status" value="1"/>
</dbReference>
<proteinExistence type="predicted"/>
<dbReference type="Gene3D" id="3.10.180.10">
    <property type="entry name" value="2,3-Dihydroxybiphenyl 1,2-Dioxygenase, domain 1"/>
    <property type="match status" value="1"/>
</dbReference>
<evidence type="ECO:0000313" key="2">
    <source>
        <dbReference type="EMBL" id="RTR26830.1"/>
    </source>
</evidence>
<sequence>MTTPVSGIHHLTGITADAQANVDFYVGLLGLRLVKRTVNHSDAQTLHLAYGDALGRPGSVLTFFAWPDTAQGRRGVGQATAIGLLASLGSLGDWMTWLLGQGVTRSGAATPPGFLCMIPTAYRSGWSSCRTPQRDGPGTAPRCRPTCSCAASTTPSSGPRTSLPQRSCWSSIWASGAARKWTAC</sequence>
<comment type="caution">
    <text evidence="2">The sequence shown here is derived from an EMBL/GenBank/DDBJ whole genome shotgun (WGS) entry which is preliminary data.</text>
</comment>
<dbReference type="InterPro" id="IPR029068">
    <property type="entry name" value="Glyas_Bleomycin-R_OHBP_Dase"/>
</dbReference>
<reference evidence="2 3" key="1">
    <citation type="submission" date="2018-12" db="EMBL/GenBank/DDBJ databases">
        <title>Deinococcus radiophilus ATCC 27603 genome sequencing and assembly.</title>
        <authorList>
            <person name="Maclea K.S."/>
            <person name="Maynard C.R."/>
        </authorList>
    </citation>
    <scope>NUCLEOTIDE SEQUENCE [LARGE SCALE GENOMIC DNA]</scope>
    <source>
        <strain evidence="2 3">ATCC 27603</strain>
    </source>
</reference>
<dbReference type="AlphaFoldDB" id="A0A431VUK3"/>
<dbReference type="Proteomes" id="UP000277766">
    <property type="component" value="Unassembled WGS sequence"/>
</dbReference>
<name>A0A431VUK3_9DEIO</name>
<dbReference type="Pfam" id="PF00903">
    <property type="entry name" value="Glyoxalase"/>
    <property type="match status" value="1"/>
</dbReference>
<dbReference type="OrthoDB" id="9785698at2"/>
<dbReference type="EMBL" id="RXPE01000013">
    <property type="protein sequence ID" value="RTR26830.1"/>
    <property type="molecule type" value="Genomic_DNA"/>
</dbReference>
<accession>A0A431VUK3</accession>
<feature type="domain" description="Glyoxalase/fosfomycin resistance/dioxygenase" evidence="1">
    <location>
        <begin position="7"/>
        <end position="48"/>
    </location>
</feature>
<dbReference type="PANTHER" id="PTHR36110:SF4">
    <property type="entry name" value="RING-CLEAVING DIOXYGENASE MHQA-RELATED"/>
    <property type="match status" value="1"/>
</dbReference>
<organism evidence="2 3">
    <name type="scientific">Deinococcus radiophilus</name>
    <dbReference type="NCBI Taxonomy" id="32062"/>
    <lineage>
        <taxon>Bacteria</taxon>
        <taxon>Thermotogati</taxon>
        <taxon>Deinococcota</taxon>
        <taxon>Deinococci</taxon>
        <taxon>Deinococcales</taxon>
        <taxon>Deinococcaceae</taxon>
        <taxon>Deinococcus</taxon>
    </lineage>
</organism>
<dbReference type="PANTHER" id="PTHR36110">
    <property type="entry name" value="RING-CLEAVING DIOXYGENASE MHQE-RELATED"/>
    <property type="match status" value="1"/>
</dbReference>
<evidence type="ECO:0000259" key="1">
    <source>
        <dbReference type="Pfam" id="PF00903"/>
    </source>
</evidence>